<proteinExistence type="predicted"/>
<sequence length="250" mass="28275">MSILTITCVRHLFITFLHVFLILLASSISLLAKASTEITPQNNQINLSQVRHVGENDCAYKSLTQAYESIGYQLNFQIMPSKRALVESNAGRTDGETARIQYLEERYPNLVRIPIAICHMHQNLYALKTNASVDRLGIQDIKLGIINGGVFVEKEYTHYNPVRAINNQQLVNLLLKGRVDAISMADKTFLKQVNQEQASLVKTLDRYNPTVPLFHYLHKKHQALIPKITAALKRLEESGFIADAIKNHQP</sequence>
<evidence type="ECO:0000256" key="1">
    <source>
        <dbReference type="SAM" id="Phobius"/>
    </source>
</evidence>
<keyword evidence="1" id="KW-0472">Membrane</keyword>
<dbReference type="SUPFAM" id="SSF53850">
    <property type="entry name" value="Periplasmic binding protein-like II"/>
    <property type="match status" value="1"/>
</dbReference>
<organism evidence="2 3">
    <name type="scientific">Paraglaciecola algarum</name>
    <dbReference type="NCBI Taxonomy" id="3050085"/>
    <lineage>
        <taxon>Bacteria</taxon>
        <taxon>Pseudomonadati</taxon>
        <taxon>Pseudomonadota</taxon>
        <taxon>Gammaproteobacteria</taxon>
        <taxon>Alteromonadales</taxon>
        <taxon>Alteromonadaceae</taxon>
        <taxon>Paraglaciecola</taxon>
    </lineage>
</organism>
<reference evidence="2 3" key="1">
    <citation type="submission" date="2022-01" db="EMBL/GenBank/DDBJ databases">
        <title>Paraglaciecola sp. G1-23.</title>
        <authorList>
            <person name="Jin M.S."/>
            <person name="Han D.M."/>
            <person name="Kim H.M."/>
            <person name="Jeon C.O."/>
        </authorList>
    </citation>
    <scope>NUCLEOTIDE SEQUENCE [LARGE SCALE GENOMIC DNA]</scope>
    <source>
        <strain evidence="2 3">G1-23</strain>
    </source>
</reference>
<keyword evidence="1" id="KW-1133">Transmembrane helix</keyword>
<evidence type="ECO:0000313" key="2">
    <source>
        <dbReference type="EMBL" id="MCF2947822.1"/>
    </source>
</evidence>
<keyword evidence="1" id="KW-0812">Transmembrane</keyword>
<dbReference type="Proteomes" id="UP001521137">
    <property type="component" value="Unassembled WGS sequence"/>
</dbReference>
<dbReference type="RefSeq" id="WP_235311355.1">
    <property type="nucleotide sequence ID" value="NZ_JAKGAS010000003.1"/>
</dbReference>
<name>A0ABS9D5W3_9ALTE</name>
<dbReference type="Gene3D" id="3.40.190.10">
    <property type="entry name" value="Periplasmic binding protein-like II"/>
    <property type="match status" value="2"/>
</dbReference>
<accession>A0ABS9D5W3</accession>
<protein>
    <submittedName>
        <fullName evidence="2">Transporter substrate-binding domain-containing protein</fullName>
    </submittedName>
</protein>
<keyword evidence="3" id="KW-1185">Reference proteome</keyword>
<dbReference type="EMBL" id="JAKGAS010000003">
    <property type="protein sequence ID" value="MCF2947822.1"/>
    <property type="molecule type" value="Genomic_DNA"/>
</dbReference>
<evidence type="ECO:0000313" key="3">
    <source>
        <dbReference type="Proteomes" id="UP001521137"/>
    </source>
</evidence>
<comment type="caution">
    <text evidence="2">The sequence shown here is derived from an EMBL/GenBank/DDBJ whole genome shotgun (WGS) entry which is preliminary data.</text>
</comment>
<gene>
    <name evidence="2" type="ORF">L0668_06875</name>
</gene>
<feature type="transmembrane region" description="Helical" evidence="1">
    <location>
        <begin position="12"/>
        <end position="32"/>
    </location>
</feature>